<sequence>MLCCASRFARHSLFSSPSTAACTPFTASTSLPHLLSQVPLARSLSTAASHCSAPPHLTSLKIQRQVFLFAQRLVVLEQSEGMCSRIR</sequence>
<evidence type="ECO:0000313" key="2">
    <source>
        <dbReference type="Proteomes" id="UP000324222"/>
    </source>
</evidence>
<proteinExistence type="predicted"/>
<gene>
    <name evidence="1" type="ORF">E2C01_097205</name>
</gene>
<name>A0A5B7K550_PORTR</name>
<dbReference type="Proteomes" id="UP000324222">
    <property type="component" value="Unassembled WGS sequence"/>
</dbReference>
<comment type="caution">
    <text evidence="1">The sequence shown here is derived from an EMBL/GenBank/DDBJ whole genome shotgun (WGS) entry which is preliminary data.</text>
</comment>
<reference evidence="1 2" key="1">
    <citation type="submission" date="2019-05" db="EMBL/GenBank/DDBJ databases">
        <title>Another draft genome of Portunus trituberculatus and its Hox gene families provides insights of decapod evolution.</title>
        <authorList>
            <person name="Jeong J.-H."/>
            <person name="Song I."/>
            <person name="Kim S."/>
            <person name="Choi T."/>
            <person name="Kim D."/>
            <person name="Ryu S."/>
            <person name="Kim W."/>
        </authorList>
    </citation>
    <scope>NUCLEOTIDE SEQUENCE [LARGE SCALE GENOMIC DNA]</scope>
    <source>
        <tissue evidence="1">Muscle</tissue>
    </source>
</reference>
<dbReference type="AlphaFoldDB" id="A0A5B7K550"/>
<dbReference type="EMBL" id="VSRR010128109">
    <property type="protein sequence ID" value="MPD01667.1"/>
    <property type="molecule type" value="Genomic_DNA"/>
</dbReference>
<protein>
    <submittedName>
        <fullName evidence="1">Uncharacterized protein</fullName>
    </submittedName>
</protein>
<keyword evidence="2" id="KW-1185">Reference proteome</keyword>
<evidence type="ECO:0000313" key="1">
    <source>
        <dbReference type="EMBL" id="MPD01667.1"/>
    </source>
</evidence>
<organism evidence="1 2">
    <name type="scientific">Portunus trituberculatus</name>
    <name type="common">Swimming crab</name>
    <name type="synonym">Neptunus trituberculatus</name>
    <dbReference type="NCBI Taxonomy" id="210409"/>
    <lineage>
        <taxon>Eukaryota</taxon>
        <taxon>Metazoa</taxon>
        <taxon>Ecdysozoa</taxon>
        <taxon>Arthropoda</taxon>
        <taxon>Crustacea</taxon>
        <taxon>Multicrustacea</taxon>
        <taxon>Malacostraca</taxon>
        <taxon>Eumalacostraca</taxon>
        <taxon>Eucarida</taxon>
        <taxon>Decapoda</taxon>
        <taxon>Pleocyemata</taxon>
        <taxon>Brachyura</taxon>
        <taxon>Eubrachyura</taxon>
        <taxon>Portunoidea</taxon>
        <taxon>Portunidae</taxon>
        <taxon>Portuninae</taxon>
        <taxon>Portunus</taxon>
    </lineage>
</organism>
<dbReference type="PROSITE" id="PS51257">
    <property type="entry name" value="PROKAR_LIPOPROTEIN"/>
    <property type="match status" value="1"/>
</dbReference>
<accession>A0A5B7K550</accession>